<accession>A0A4P6ENR9</accession>
<feature type="compositionally biased region" description="Basic and acidic residues" evidence="7">
    <location>
        <begin position="245"/>
        <end position="256"/>
    </location>
</feature>
<keyword evidence="6 8" id="KW-0472">Membrane</keyword>
<dbReference type="Proteomes" id="UP000291758">
    <property type="component" value="Chromosome"/>
</dbReference>
<dbReference type="Pfam" id="PF00498">
    <property type="entry name" value="FHA"/>
    <property type="match status" value="1"/>
</dbReference>
<evidence type="ECO:0000256" key="7">
    <source>
        <dbReference type="SAM" id="MobiDB-lite"/>
    </source>
</evidence>
<dbReference type="PANTHER" id="PTHR36115:SF6">
    <property type="entry name" value="PROLINE-RICH ANTIGEN HOMOLOG"/>
    <property type="match status" value="1"/>
</dbReference>
<keyword evidence="5 8" id="KW-1133">Transmembrane helix</keyword>
<keyword evidence="2" id="KW-1003">Cell membrane</keyword>
<dbReference type="SUPFAM" id="SSF49879">
    <property type="entry name" value="SMAD/FHA domain"/>
    <property type="match status" value="1"/>
</dbReference>
<dbReference type="KEGG" id="xyl:ET495_15400"/>
<evidence type="ECO:0000259" key="9">
    <source>
        <dbReference type="PROSITE" id="PS50006"/>
    </source>
</evidence>
<comment type="subcellular location">
    <subcellularLocation>
        <location evidence="1">Cell membrane</location>
        <topology evidence="1">Multi-pass membrane protein</topology>
    </subcellularLocation>
</comment>
<dbReference type="Gene3D" id="2.60.200.20">
    <property type="match status" value="1"/>
</dbReference>
<dbReference type="GO" id="GO:0005886">
    <property type="term" value="C:plasma membrane"/>
    <property type="evidence" value="ECO:0007669"/>
    <property type="project" value="UniProtKB-SubCell"/>
</dbReference>
<feature type="transmembrane region" description="Helical" evidence="8">
    <location>
        <begin position="190"/>
        <end position="213"/>
    </location>
</feature>
<evidence type="ECO:0000256" key="2">
    <source>
        <dbReference type="ARBA" id="ARBA00022475"/>
    </source>
</evidence>
<feature type="compositionally biased region" description="Low complexity" evidence="7">
    <location>
        <begin position="261"/>
        <end position="279"/>
    </location>
</feature>
<keyword evidence="4 8" id="KW-0812">Transmembrane</keyword>
<dbReference type="InterPro" id="IPR051791">
    <property type="entry name" value="Pra-immunoreactive"/>
</dbReference>
<feature type="transmembrane region" description="Helical" evidence="8">
    <location>
        <begin position="101"/>
        <end position="120"/>
    </location>
</feature>
<proteinExistence type="predicted"/>
<keyword evidence="3" id="KW-0597">Phosphoprotein</keyword>
<dbReference type="OrthoDB" id="3254248at2"/>
<reference evidence="10 11" key="1">
    <citation type="submission" date="2019-01" db="EMBL/GenBank/DDBJ databases">
        <title>Genome sequencing of strain 2JSPR-7.</title>
        <authorList>
            <person name="Heo J."/>
            <person name="Kim S.-J."/>
            <person name="Kim J.-S."/>
            <person name="Hong S.-B."/>
            <person name="Kwon S.-W."/>
        </authorList>
    </citation>
    <scope>NUCLEOTIDE SEQUENCE [LARGE SCALE GENOMIC DNA]</scope>
    <source>
        <strain evidence="10 11">2JSPR-7</strain>
    </source>
</reference>
<organism evidence="10 11">
    <name type="scientific">Xylanimonas allomyrinae</name>
    <dbReference type="NCBI Taxonomy" id="2509459"/>
    <lineage>
        <taxon>Bacteria</taxon>
        <taxon>Bacillati</taxon>
        <taxon>Actinomycetota</taxon>
        <taxon>Actinomycetes</taxon>
        <taxon>Micrococcales</taxon>
        <taxon>Promicromonosporaceae</taxon>
        <taxon>Xylanimonas</taxon>
    </lineage>
</organism>
<evidence type="ECO:0000256" key="4">
    <source>
        <dbReference type="ARBA" id="ARBA00022692"/>
    </source>
</evidence>
<evidence type="ECO:0000256" key="5">
    <source>
        <dbReference type="ARBA" id="ARBA00022989"/>
    </source>
</evidence>
<feature type="domain" description="FHA" evidence="9">
    <location>
        <begin position="351"/>
        <end position="403"/>
    </location>
</feature>
<feature type="compositionally biased region" description="Gly residues" evidence="7">
    <location>
        <begin position="73"/>
        <end position="85"/>
    </location>
</feature>
<sequence>MRAAVRSVHAVRRPVARVRSLMSVLCPACGSQQPSDAAFCPICGAPRPRADAPTDLAAPGQGVPSTATPSGRSGSGPDGAGGAAGEGCPTAGVGRRVAASVLDLLAVAMPTWLMLLVGVVRAPGGFDAAGPVALVAAAQPWAVGAGVWSLAAGIGLCWWEGATGAAVGGRVLGVRAVDREHAAPLGFWRALVRALVVAAGSVVPVLGTLLVLLSPLFDGGGRGQGWHDKAAGAVVLRVRPPRGARAPDEPPAHEDGVAAQASASPRAGTAPAAPAAPEASPWAISPWAAAMAGPDGARAPTPPGASAAPDESVVRGAPPPGKLPVRLMRAPVRPVRLVLPDGTSVVVTGPSLVGRDPQAETGGWALVPLDDPGRSVSKTHAELDVDPDGLWVTDRGSTNGTVVAEPGRPLRAAAPGTRTRVPHGSRLHLGDLRLAVQGGV</sequence>
<dbReference type="CDD" id="cd00060">
    <property type="entry name" value="FHA"/>
    <property type="match status" value="1"/>
</dbReference>
<feature type="region of interest" description="Disordered" evidence="7">
    <location>
        <begin position="292"/>
        <end position="322"/>
    </location>
</feature>
<dbReference type="Pfam" id="PF06271">
    <property type="entry name" value="RDD"/>
    <property type="match status" value="1"/>
</dbReference>
<keyword evidence="11" id="KW-1185">Reference proteome</keyword>
<dbReference type="InterPro" id="IPR008984">
    <property type="entry name" value="SMAD_FHA_dom_sf"/>
</dbReference>
<gene>
    <name evidence="10" type="ORF">ET495_15400</name>
</gene>
<evidence type="ECO:0000313" key="11">
    <source>
        <dbReference type="Proteomes" id="UP000291758"/>
    </source>
</evidence>
<dbReference type="PANTHER" id="PTHR36115">
    <property type="entry name" value="PROLINE-RICH ANTIGEN HOMOLOG-RELATED"/>
    <property type="match status" value="1"/>
</dbReference>
<evidence type="ECO:0000313" key="10">
    <source>
        <dbReference type="EMBL" id="QAY64364.1"/>
    </source>
</evidence>
<feature type="region of interest" description="Disordered" evidence="7">
    <location>
        <begin position="241"/>
        <end position="279"/>
    </location>
</feature>
<dbReference type="AlphaFoldDB" id="A0A4P6ENR9"/>
<dbReference type="PROSITE" id="PS50006">
    <property type="entry name" value="FHA_DOMAIN"/>
    <property type="match status" value="1"/>
</dbReference>
<evidence type="ECO:0000256" key="6">
    <source>
        <dbReference type="ARBA" id="ARBA00023136"/>
    </source>
</evidence>
<evidence type="ECO:0000256" key="8">
    <source>
        <dbReference type="SAM" id="Phobius"/>
    </source>
</evidence>
<dbReference type="InterPro" id="IPR000253">
    <property type="entry name" value="FHA_dom"/>
</dbReference>
<protein>
    <submittedName>
        <fullName evidence="10">FHA domain-containing protein</fullName>
    </submittedName>
</protein>
<name>A0A4P6ENR9_9MICO</name>
<dbReference type="InterPro" id="IPR010432">
    <property type="entry name" value="RDD"/>
</dbReference>
<evidence type="ECO:0000256" key="3">
    <source>
        <dbReference type="ARBA" id="ARBA00022553"/>
    </source>
</evidence>
<feature type="region of interest" description="Disordered" evidence="7">
    <location>
        <begin position="51"/>
        <end position="87"/>
    </location>
</feature>
<evidence type="ECO:0000256" key="1">
    <source>
        <dbReference type="ARBA" id="ARBA00004651"/>
    </source>
</evidence>
<dbReference type="EMBL" id="CP035495">
    <property type="protein sequence ID" value="QAY64364.1"/>
    <property type="molecule type" value="Genomic_DNA"/>
</dbReference>